<evidence type="ECO:0000256" key="3">
    <source>
        <dbReference type="ARBA" id="ARBA00022989"/>
    </source>
</evidence>
<feature type="transmembrane region" description="Helical" evidence="6">
    <location>
        <begin position="177"/>
        <end position="197"/>
    </location>
</feature>
<evidence type="ECO:0000313" key="9">
    <source>
        <dbReference type="Proteomes" id="UP001147747"/>
    </source>
</evidence>
<dbReference type="Pfam" id="PF02656">
    <property type="entry name" value="DUF202"/>
    <property type="match status" value="1"/>
</dbReference>
<gene>
    <name evidence="8" type="ORF">N7509_008358</name>
</gene>
<comment type="subcellular location">
    <subcellularLocation>
        <location evidence="1">Endomembrane system</location>
        <topology evidence="1">Multi-pass membrane protein</topology>
    </subcellularLocation>
</comment>
<dbReference type="InterPro" id="IPR003807">
    <property type="entry name" value="DUF202"/>
</dbReference>
<accession>A0A9W9VMG2</accession>
<keyword evidence="2 6" id="KW-0812">Transmembrane</keyword>
<dbReference type="PANTHER" id="PTHR34187">
    <property type="entry name" value="FGR18P"/>
    <property type="match status" value="1"/>
</dbReference>
<evidence type="ECO:0000256" key="4">
    <source>
        <dbReference type="ARBA" id="ARBA00023136"/>
    </source>
</evidence>
<dbReference type="RefSeq" id="XP_056483615.1">
    <property type="nucleotide sequence ID" value="XM_056632995.1"/>
</dbReference>
<proteinExistence type="predicted"/>
<evidence type="ECO:0000256" key="2">
    <source>
        <dbReference type="ARBA" id="ARBA00022692"/>
    </source>
</evidence>
<evidence type="ECO:0000313" key="8">
    <source>
        <dbReference type="EMBL" id="KAJ5385817.1"/>
    </source>
</evidence>
<dbReference type="InterPro" id="IPR052053">
    <property type="entry name" value="IM_YidH-like"/>
</dbReference>
<name>A0A9W9VMG2_9EURO</name>
<feature type="region of interest" description="Disordered" evidence="5">
    <location>
        <begin position="1"/>
        <end position="97"/>
    </location>
</feature>
<keyword evidence="9" id="KW-1185">Reference proteome</keyword>
<reference evidence="8" key="2">
    <citation type="journal article" date="2023" name="IMA Fungus">
        <title>Comparative genomic study of the Penicillium genus elucidates a diverse pangenome and 15 lateral gene transfer events.</title>
        <authorList>
            <person name="Petersen C."/>
            <person name="Sorensen T."/>
            <person name="Nielsen M.R."/>
            <person name="Sondergaard T.E."/>
            <person name="Sorensen J.L."/>
            <person name="Fitzpatrick D.A."/>
            <person name="Frisvad J.C."/>
            <person name="Nielsen K.L."/>
        </authorList>
    </citation>
    <scope>NUCLEOTIDE SEQUENCE</scope>
    <source>
        <strain evidence="8">IBT 29677</strain>
    </source>
</reference>
<comment type="caution">
    <text evidence="8">The sequence shown here is derived from an EMBL/GenBank/DDBJ whole genome shotgun (WGS) entry which is preliminary data.</text>
</comment>
<evidence type="ECO:0000256" key="5">
    <source>
        <dbReference type="SAM" id="MobiDB-lite"/>
    </source>
</evidence>
<dbReference type="PANTHER" id="PTHR34187:SF1">
    <property type="entry name" value="DUF202 DOMAIN-CONTAINING PROTEIN"/>
    <property type="match status" value="1"/>
</dbReference>
<protein>
    <recommendedName>
        <fullName evidence="7">DUF202 domain-containing protein</fullName>
    </recommendedName>
</protein>
<reference evidence="8" key="1">
    <citation type="submission" date="2022-12" db="EMBL/GenBank/DDBJ databases">
        <authorList>
            <person name="Petersen C."/>
        </authorList>
    </citation>
    <scope>NUCLEOTIDE SEQUENCE</scope>
    <source>
        <strain evidence="8">IBT 29677</strain>
    </source>
</reference>
<dbReference type="AlphaFoldDB" id="A0A9W9VMG2"/>
<feature type="domain" description="DUF202" evidence="7">
    <location>
        <begin position="126"/>
        <end position="201"/>
    </location>
</feature>
<dbReference type="Proteomes" id="UP001147747">
    <property type="component" value="Unassembled WGS sequence"/>
</dbReference>
<evidence type="ECO:0000259" key="7">
    <source>
        <dbReference type="Pfam" id="PF02656"/>
    </source>
</evidence>
<evidence type="ECO:0000256" key="1">
    <source>
        <dbReference type="ARBA" id="ARBA00004127"/>
    </source>
</evidence>
<feature type="transmembrane region" description="Helical" evidence="6">
    <location>
        <begin position="135"/>
        <end position="156"/>
    </location>
</feature>
<feature type="transmembrane region" description="Helical" evidence="6">
    <location>
        <begin position="217"/>
        <end position="240"/>
    </location>
</feature>
<sequence length="254" mass="28747">MTNSFQVPLPHEAYPPDLDRPSSAVLHDSRPPSPRTHTYADADAEAEADDREALELHQIQTHEDADLNESSPSVSSGEEIRITTRRTRSRASVQSTRAHRGKDPWSRLCRFWTHHVTLTVPQKSNRDHFALERTFLAYIRTSVVIAMQGVLIAQLFRLQRSNQDQDRLRFYQVGIPLSVTCHCVAVVVALIGAYRFWRQQSAIARGKVHAGGWELNSVGILLFLIILVTLVISVVIIVEIEKSPTNLLKRLLLF</sequence>
<feature type="compositionally biased region" description="Basic and acidic residues" evidence="5">
    <location>
        <begin position="51"/>
        <end position="65"/>
    </location>
</feature>
<dbReference type="GeneID" id="81371975"/>
<dbReference type="OrthoDB" id="199599at2759"/>
<evidence type="ECO:0000256" key="6">
    <source>
        <dbReference type="SAM" id="Phobius"/>
    </source>
</evidence>
<keyword evidence="4 6" id="KW-0472">Membrane</keyword>
<dbReference type="GO" id="GO:0012505">
    <property type="term" value="C:endomembrane system"/>
    <property type="evidence" value="ECO:0007669"/>
    <property type="project" value="UniProtKB-SubCell"/>
</dbReference>
<dbReference type="EMBL" id="JAPZBU010000009">
    <property type="protein sequence ID" value="KAJ5385817.1"/>
    <property type="molecule type" value="Genomic_DNA"/>
</dbReference>
<keyword evidence="3 6" id="KW-1133">Transmembrane helix</keyword>
<organism evidence="8 9">
    <name type="scientific">Penicillium cosmopolitanum</name>
    <dbReference type="NCBI Taxonomy" id="1131564"/>
    <lineage>
        <taxon>Eukaryota</taxon>
        <taxon>Fungi</taxon>
        <taxon>Dikarya</taxon>
        <taxon>Ascomycota</taxon>
        <taxon>Pezizomycotina</taxon>
        <taxon>Eurotiomycetes</taxon>
        <taxon>Eurotiomycetidae</taxon>
        <taxon>Eurotiales</taxon>
        <taxon>Aspergillaceae</taxon>
        <taxon>Penicillium</taxon>
    </lineage>
</organism>